<name>A0A1M5DNI2_9BACE</name>
<feature type="transmembrane region" description="Helical" evidence="1">
    <location>
        <begin position="6"/>
        <end position="22"/>
    </location>
</feature>
<dbReference type="Proteomes" id="UP000184436">
    <property type="component" value="Unassembled WGS sequence"/>
</dbReference>
<proteinExistence type="predicted"/>
<organism evidence="2 3">
    <name type="scientific">Bacteroides faecichinchillae</name>
    <dbReference type="NCBI Taxonomy" id="871325"/>
    <lineage>
        <taxon>Bacteria</taxon>
        <taxon>Pseudomonadati</taxon>
        <taxon>Bacteroidota</taxon>
        <taxon>Bacteroidia</taxon>
        <taxon>Bacteroidales</taxon>
        <taxon>Bacteroidaceae</taxon>
        <taxon>Bacteroides</taxon>
    </lineage>
</organism>
<evidence type="ECO:0000256" key="1">
    <source>
        <dbReference type="SAM" id="Phobius"/>
    </source>
</evidence>
<keyword evidence="1" id="KW-0812">Transmembrane</keyword>
<gene>
    <name evidence="2" type="ORF">SAMN05444349_13011</name>
</gene>
<dbReference type="EMBL" id="FQVD01000030">
    <property type="protein sequence ID" value="SHF68588.1"/>
    <property type="molecule type" value="Genomic_DNA"/>
</dbReference>
<sequence>MIARIFAMVVAGIIIVYLVRFIDNFMSRRRFK</sequence>
<dbReference type="STRING" id="871325.SAMN05444349_13011"/>
<keyword evidence="1" id="KW-0472">Membrane</keyword>
<keyword evidence="1" id="KW-1133">Transmembrane helix</keyword>
<accession>A0A1M5DNI2</accession>
<evidence type="ECO:0000313" key="2">
    <source>
        <dbReference type="EMBL" id="SHF68588.1"/>
    </source>
</evidence>
<protein>
    <submittedName>
        <fullName evidence="2">Uncharacterized protein</fullName>
    </submittedName>
</protein>
<dbReference type="AlphaFoldDB" id="A0A1M5DNI2"/>
<reference evidence="2 3" key="1">
    <citation type="submission" date="2016-11" db="EMBL/GenBank/DDBJ databases">
        <authorList>
            <person name="Jaros S."/>
            <person name="Januszkiewicz K."/>
            <person name="Wedrychowicz H."/>
        </authorList>
    </citation>
    <scope>NUCLEOTIDE SEQUENCE [LARGE SCALE GENOMIC DNA]</scope>
    <source>
        <strain evidence="2 3">DSM 26883</strain>
    </source>
</reference>
<evidence type="ECO:0000313" key="3">
    <source>
        <dbReference type="Proteomes" id="UP000184436"/>
    </source>
</evidence>
<keyword evidence="3" id="KW-1185">Reference proteome</keyword>